<dbReference type="EMBL" id="CAXLJM020000027">
    <property type="protein sequence ID" value="CAL8096187.1"/>
    <property type="molecule type" value="Genomic_DNA"/>
</dbReference>
<keyword evidence="4" id="KW-0472">Membrane</keyword>
<keyword evidence="4" id="KW-0812">Transmembrane</keyword>
<evidence type="ECO:0000256" key="2">
    <source>
        <dbReference type="ARBA" id="ARBA00022703"/>
    </source>
</evidence>
<comment type="similarity">
    <text evidence="1">Belongs to the Bcl-2 family.</text>
</comment>
<evidence type="ECO:0000256" key="4">
    <source>
        <dbReference type="SAM" id="Phobius"/>
    </source>
</evidence>
<dbReference type="Gene3D" id="1.10.437.10">
    <property type="entry name" value="Blc2-like"/>
    <property type="match status" value="1"/>
</dbReference>
<feature type="region of interest" description="Disordered" evidence="3">
    <location>
        <begin position="1"/>
        <end position="45"/>
    </location>
</feature>
<accession>A0ABP1QDV3</accession>
<evidence type="ECO:0000259" key="5">
    <source>
        <dbReference type="Pfam" id="PF00452"/>
    </source>
</evidence>
<dbReference type="Proteomes" id="UP001642540">
    <property type="component" value="Unassembled WGS sequence"/>
</dbReference>
<gene>
    <name evidence="6" type="ORF">ODALV1_LOCUS9292</name>
</gene>
<proteinExistence type="inferred from homology"/>
<feature type="transmembrane region" description="Helical" evidence="4">
    <location>
        <begin position="218"/>
        <end position="239"/>
    </location>
</feature>
<feature type="domain" description="Bcl-2 Bcl-2 homology region 1-3" evidence="5">
    <location>
        <begin position="109"/>
        <end position="208"/>
    </location>
</feature>
<evidence type="ECO:0000313" key="7">
    <source>
        <dbReference type="Proteomes" id="UP001642540"/>
    </source>
</evidence>
<protein>
    <recommendedName>
        <fullName evidence="5">Bcl-2 Bcl-2 homology region 1-3 domain-containing protein</fullName>
    </recommendedName>
</protein>
<evidence type="ECO:0000256" key="3">
    <source>
        <dbReference type="SAM" id="MobiDB-lite"/>
    </source>
</evidence>
<dbReference type="InterPro" id="IPR002475">
    <property type="entry name" value="Bcl2-like"/>
</dbReference>
<dbReference type="SUPFAM" id="SSF56854">
    <property type="entry name" value="Bcl-2 inhibitors of programmed cell death"/>
    <property type="match status" value="1"/>
</dbReference>
<dbReference type="InterPro" id="IPR026298">
    <property type="entry name" value="Bcl-2_fam"/>
</dbReference>
<evidence type="ECO:0000256" key="1">
    <source>
        <dbReference type="ARBA" id="ARBA00009458"/>
    </source>
</evidence>
<dbReference type="PANTHER" id="PTHR11256">
    <property type="entry name" value="BCL-2 RELATED"/>
    <property type="match status" value="1"/>
</dbReference>
<dbReference type="Pfam" id="PF00452">
    <property type="entry name" value="Bcl-2"/>
    <property type="match status" value="1"/>
</dbReference>
<evidence type="ECO:0000313" key="6">
    <source>
        <dbReference type="EMBL" id="CAL8096187.1"/>
    </source>
</evidence>
<feature type="compositionally biased region" description="Basic and acidic residues" evidence="3">
    <location>
        <begin position="1"/>
        <end position="20"/>
    </location>
</feature>
<keyword evidence="7" id="KW-1185">Reference proteome</keyword>
<keyword evidence="2" id="KW-0053">Apoptosis</keyword>
<name>A0ABP1QDV3_9HEXA</name>
<organism evidence="6 7">
    <name type="scientific">Orchesella dallaii</name>
    <dbReference type="NCBI Taxonomy" id="48710"/>
    <lineage>
        <taxon>Eukaryota</taxon>
        <taxon>Metazoa</taxon>
        <taxon>Ecdysozoa</taxon>
        <taxon>Arthropoda</taxon>
        <taxon>Hexapoda</taxon>
        <taxon>Collembola</taxon>
        <taxon>Entomobryomorpha</taxon>
        <taxon>Entomobryoidea</taxon>
        <taxon>Orchesellidae</taxon>
        <taxon>Orchesellinae</taxon>
        <taxon>Orchesella</taxon>
    </lineage>
</organism>
<dbReference type="InterPro" id="IPR046371">
    <property type="entry name" value="Bcl-2_BH1-3"/>
</dbReference>
<dbReference type="PANTHER" id="PTHR11256:SF21">
    <property type="entry name" value="BCL-2 BCL-2 HOMOLOGY REGION 1-3 DOMAIN-CONTAINING PROTEIN"/>
    <property type="match status" value="1"/>
</dbReference>
<reference evidence="6 7" key="1">
    <citation type="submission" date="2024-08" db="EMBL/GenBank/DDBJ databases">
        <authorList>
            <person name="Cucini C."/>
            <person name="Frati F."/>
        </authorList>
    </citation>
    <scope>NUCLEOTIDE SEQUENCE [LARGE SCALE GENOMIC DNA]</scope>
</reference>
<comment type="caution">
    <text evidence="6">The sequence shown here is derived from an EMBL/GenBank/DDBJ whole genome shotgun (WGS) entry which is preliminary data.</text>
</comment>
<sequence>MARSFGEDEKDKRNEKKAPDAEGAAALSGRSGQDEDDGAHVQPPLYFPEDIREDAAEGQHLYLDFVRTEIQRHGMDVELPCLELSNEHAVTDIVDPARMVDWTRAGQELRQLADAFSRSKERQSVRKRAQNLSLDSLDVDNFFQLLQELFHGGGITRERILVLFFFCADVAIEALRRGFHQTFHQLISWSLRYIATSVAQYVHSLGGWGVVLRQSLDIAYHVTACCAFVAVVAACVVYIRRNLS</sequence>
<dbReference type="PROSITE" id="PS50062">
    <property type="entry name" value="BCL2_FAMILY"/>
    <property type="match status" value="1"/>
</dbReference>
<keyword evidence="4" id="KW-1133">Transmembrane helix</keyword>
<dbReference type="InterPro" id="IPR036834">
    <property type="entry name" value="Bcl-2-like_sf"/>
</dbReference>